<name>A0A7C4FE61_THEPE</name>
<evidence type="ECO:0000259" key="2">
    <source>
        <dbReference type="Pfam" id="PF01458"/>
    </source>
</evidence>
<organism evidence="3">
    <name type="scientific">Thermofilum pendens</name>
    <dbReference type="NCBI Taxonomy" id="2269"/>
    <lineage>
        <taxon>Archaea</taxon>
        <taxon>Thermoproteota</taxon>
        <taxon>Thermoprotei</taxon>
        <taxon>Thermofilales</taxon>
        <taxon>Thermofilaceae</taxon>
        <taxon>Thermofilum</taxon>
    </lineage>
</organism>
<accession>A0A7C4FE61</accession>
<sequence length="403" mass="43685">MKPLEERLRAALSKPAQLGVDIDLSRFRFGEARIVESEPGELVAEAARERVGVDAEKASYLQVGETVFARAMARKLASLGVTVKPLRQALDEDPLARKLSWKLVDPATDKYTAHAYAYGGELGYYIYVPPGVRVPWPIYTCLSLFTGEEVQFAHNIVYVDEGAEVVVTTGCLVPHGVRGGVHIGISEFYVARGARLSFAMVHAWSEGVYVRPRTAVRVEGGGEYLSYYVVYSPVASIQTYPVVHLGRGAKAKMVSVVAGMGGGEYDVGGGAVIEGEGGTAELISRVLARDGARIYTRSSIEARARGARGHIECMGVLLDAESRVEAVPILTSTVEEVELTHEAAIGMIAGEKVEYLMSKGFTEEEARALLLRGFLSAEEKALPEPLRPEVSRIIDYIVRHATG</sequence>
<dbReference type="SUPFAM" id="SSF101960">
    <property type="entry name" value="Stabilizer of iron transporter SufD"/>
    <property type="match status" value="1"/>
</dbReference>
<dbReference type="EMBL" id="DTFI01000030">
    <property type="protein sequence ID" value="HGI42952.1"/>
    <property type="molecule type" value="Genomic_DNA"/>
</dbReference>
<dbReference type="InterPro" id="IPR037284">
    <property type="entry name" value="SUF_FeS_clus_asmbl_SufBD_sf"/>
</dbReference>
<dbReference type="InterPro" id="IPR000825">
    <property type="entry name" value="SUF_FeS_clus_asmbl_SufBD_core"/>
</dbReference>
<dbReference type="GO" id="GO:0016226">
    <property type="term" value="P:iron-sulfur cluster assembly"/>
    <property type="evidence" value="ECO:0007669"/>
    <property type="project" value="InterPro"/>
</dbReference>
<evidence type="ECO:0000256" key="1">
    <source>
        <dbReference type="ARBA" id="ARBA00043967"/>
    </source>
</evidence>
<protein>
    <submittedName>
        <fullName evidence="3">SufD family Fe-S cluster assembly protein</fullName>
    </submittedName>
</protein>
<feature type="domain" description="SUF system FeS cluster assembly SufBD core" evidence="2">
    <location>
        <begin position="148"/>
        <end position="374"/>
    </location>
</feature>
<comment type="similarity">
    <text evidence="1">Belongs to the iron-sulfur cluster assembly SufBD family.</text>
</comment>
<dbReference type="InterPro" id="IPR055346">
    <property type="entry name" value="Fe-S_cluster_assembly_SufBD"/>
</dbReference>
<gene>
    <name evidence="3" type="ORF">ENV17_01010</name>
</gene>
<dbReference type="PANTHER" id="PTHR30508:SF1">
    <property type="entry name" value="UPF0051 PROTEIN ABCI8, CHLOROPLASTIC-RELATED"/>
    <property type="match status" value="1"/>
</dbReference>
<dbReference type="AlphaFoldDB" id="A0A7C4FE61"/>
<evidence type="ECO:0000313" key="3">
    <source>
        <dbReference type="EMBL" id="HGI42952.1"/>
    </source>
</evidence>
<dbReference type="PANTHER" id="PTHR30508">
    <property type="entry name" value="FES CLUSTER ASSEMBLY PROTEIN SUF"/>
    <property type="match status" value="1"/>
</dbReference>
<dbReference type="Pfam" id="PF01458">
    <property type="entry name" value="SUFBD_core"/>
    <property type="match status" value="1"/>
</dbReference>
<comment type="caution">
    <text evidence="3">The sequence shown here is derived from an EMBL/GenBank/DDBJ whole genome shotgun (WGS) entry which is preliminary data.</text>
</comment>
<proteinExistence type="inferred from homology"/>
<reference evidence="3" key="1">
    <citation type="journal article" date="2020" name="mSystems">
        <title>Genome- and Community-Level Interaction Insights into Carbon Utilization and Element Cycling Functions of Hydrothermarchaeota in Hydrothermal Sediment.</title>
        <authorList>
            <person name="Zhou Z."/>
            <person name="Liu Y."/>
            <person name="Xu W."/>
            <person name="Pan J."/>
            <person name="Luo Z.H."/>
            <person name="Li M."/>
        </authorList>
    </citation>
    <scope>NUCLEOTIDE SEQUENCE [LARGE SCALE GENOMIC DNA]</scope>
    <source>
        <strain evidence="3">SpSt-735</strain>
    </source>
</reference>